<dbReference type="GO" id="GO:0005829">
    <property type="term" value="C:cytosol"/>
    <property type="evidence" value="ECO:0007669"/>
    <property type="project" value="TreeGrafter"/>
</dbReference>
<dbReference type="PANTHER" id="PTHR11777">
    <property type="entry name" value="ALANYL-TRNA SYNTHETASE"/>
    <property type="match status" value="1"/>
</dbReference>
<dbReference type="InterPro" id="IPR018162">
    <property type="entry name" value="Ala-tRNA-ligase_IIc_anticod-bd"/>
</dbReference>
<evidence type="ECO:0000256" key="2">
    <source>
        <dbReference type="ARBA" id="ARBA00013168"/>
    </source>
</evidence>
<dbReference type="GO" id="GO:0002161">
    <property type="term" value="F:aminoacyl-tRNA deacylase activity"/>
    <property type="evidence" value="ECO:0007669"/>
    <property type="project" value="TreeGrafter"/>
</dbReference>
<evidence type="ECO:0000313" key="11">
    <source>
        <dbReference type="EMBL" id="OGY97877.1"/>
    </source>
</evidence>
<dbReference type="InterPro" id="IPR018165">
    <property type="entry name" value="Ala-tRNA-synth_IIc_core"/>
</dbReference>
<keyword evidence="9" id="KW-0030">Aminoacyl-tRNA synthetase</keyword>
<dbReference type="EMBL" id="MHKX01000021">
    <property type="protein sequence ID" value="OGY97877.1"/>
    <property type="molecule type" value="Genomic_DNA"/>
</dbReference>
<dbReference type="Gene3D" id="3.30.980.10">
    <property type="entry name" value="Threonyl-trna Synthetase, Chain A, domain 2"/>
    <property type="match status" value="1"/>
</dbReference>
<dbReference type="AlphaFoldDB" id="A0A1G2CBN4"/>
<dbReference type="STRING" id="1798647.A2855_02285"/>
<evidence type="ECO:0000313" key="12">
    <source>
        <dbReference type="Proteomes" id="UP000179059"/>
    </source>
</evidence>
<evidence type="ECO:0000256" key="8">
    <source>
        <dbReference type="ARBA" id="ARBA00022917"/>
    </source>
</evidence>
<dbReference type="PRINTS" id="PR00980">
    <property type="entry name" value="TRNASYNTHALA"/>
</dbReference>
<dbReference type="InterPro" id="IPR002318">
    <property type="entry name" value="Ala-tRNA-lgiase_IIc"/>
</dbReference>
<dbReference type="InterPro" id="IPR012947">
    <property type="entry name" value="tRNA_SAD"/>
</dbReference>
<dbReference type="EC" id="6.1.1.7" evidence="2"/>
<dbReference type="SUPFAM" id="SSF55186">
    <property type="entry name" value="ThrRS/AlaRS common domain"/>
    <property type="match status" value="1"/>
</dbReference>
<dbReference type="InterPro" id="IPR050058">
    <property type="entry name" value="Ala-tRNA_ligase"/>
</dbReference>
<accession>A0A1G2CBN4</accession>
<organism evidence="11 12">
    <name type="scientific">Candidatus Liptonbacteria bacterium RIFCSPHIGHO2_01_FULL_57_28</name>
    <dbReference type="NCBI Taxonomy" id="1798647"/>
    <lineage>
        <taxon>Bacteria</taxon>
        <taxon>Candidatus Liptoniibacteriota</taxon>
    </lineage>
</organism>
<evidence type="ECO:0000256" key="9">
    <source>
        <dbReference type="ARBA" id="ARBA00023146"/>
    </source>
</evidence>
<evidence type="ECO:0000256" key="3">
    <source>
        <dbReference type="ARBA" id="ARBA00022555"/>
    </source>
</evidence>
<keyword evidence="5" id="KW-0547">Nucleotide-binding</keyword>
<dbReference type="InterPro" id="IPR018163">
    <property type="entry name" value="Thr/Ala-tRNA-synth_IIc_edit"/>
</dbReference>
<dbReference type="Pfam" id="PF07973">
    <property type="entry name" value="tRNA_SAD"/>
    <property type="match status" value="1"/>
</dbReference>
<name>A0A1G2CBN4_9BACT</name>
<dbReference type="Pfam" id="PF01411">
    <property type="entry name" value="tRNA-synt_2c"/>
    <property type="match status" value="1"/>
</dbReference>
<evidence type="ECO:0000259" key="10">
    <source>
        <dbReference type="PROSITE" id="PS50860"/>
    </source>
</evidence>
<dbReference type="PANTHER" id="PTHR11777:SF9">
    <property type="entry name" value="ALANINE--TRNA LIGASE, CYTOPLASMIC"/>
    <property type="match status" value="1"/>
</dbReference>
<dbReference type="PROSITE" id="PS50860">
    <property type="entry name" value="AA_TRNA_LIGASE_II_ALA"/>
    <property type="match status" value="1"/>
</dbReference>
<dbReference type="InterPro" id="IPR018164">
    <property type="entry name" value="Ala-tRNA-synth_IIc_N"/>
</dbReference>
<dbReference type="Gene3D" id="3.30.54.20">
    <property type="match status" value="1"/>
</dbReference>
<dbReference type="SUPFAM" id="SSF101353">
    <property type="entry name" value="Putative anticodon-binding domain of alanyl-tRNA synthetase (AlaRS)"/>
    <property type="match status" value="1"/>
</dbReference>
<feature type="domain" description="Alanyl-transfer RNA synthetases family profile" evidence="10">
    <location>
        <begin position="1"/>
        <end position="585"/>
    </location>
</feature>
<evidence type="ECO:0000256" key="4">
    <source>
        <dbReference type="ARBA" id="ARBA00022598"/>
    </source>
</evidence>
<dbReference type="SUPFAM" id="SSF55681">
    <property type="entry name" value="Class II aaRS and biotin synthetases"/>
    <property type="match status" value="1"/>
</dbReference>
<proteinExistence type="inferred from homology"/>
<protein>
    <recommendedName>
        <fullName evidence="2">alanine--tRNA ligase</fullName>
        <ecNumber evidence="2">6.1.1.7</ecNumber>
    </recommendedName>
</protein>
<dbReference type="GO" id="GO:0005524">
    <property type="term" value="F:ATP binding"/>
    <property type="evidence" value="ECO:0007669"/>
    <property type="project" value="UniProtKB-KW"/>
</dbReference>
<keyword evidence="3" id="KW-0820">tRNA-binding</keyword>
<keyword evidence="6" id="KW-0067">ATP-binding</keyword>
<dbReference type="Proteomes" id="UP000179059">
    <property type="component" value="Unassembled WGS sequence"/>
</dbReference>
<dbReference type="CDD" id="cd00673">
    <property type="entry name" value="AlaRS_core"/>
    <property type="match status" value="1"/>
</dbReference>
<dbReference type="GO" id="GO:0004813">
    <property type="term" value="F:alanine-tRNA ligase activity"/>
    <property type="evidence" value="ECO:0007669"/>
    <property type="project" value="UniProtKB-EC"/>
</dbReference>
<dbReference type="SMART" id="SM00863">
    <property type="entry name" value="tRNA_SAD"/>
    <property type="match status" value="1"/>
</dbReference>
<dbReference type="GO" id="GO:0006419">
    <property type="term" value="P:alanyl-tRNA aminoacylation"/>
    <property type="evidence" value="ECO:0007669"/>
    <property type="project" value="InterPro"/>
</dbReference>
<evidence type="ECO:0000256" key="1">
    <source>
        <dbReference type="ARBA" id="ARBA00008226"/>
    </source>
</evidence>
<evidence type="ECO:0000256" key="7">
    <source>
        <dbReference type="ARBA" id="ARBA00022884"/>
    </source>
</evidence>
<gene>
    <name evidence="11" type="ORF">A2855_02285</name>
</gene>
<evidence type="ECO:0000256" key="6">
    <source>
        <dbReference type="ARBA" id="ARBA00022840"/>
    </source>
</evidence>
<dbReference type="GO" id="GO:0000049">
    <property type="term" value="F:tRNA binding"/>
    <property type="evidence" value="ECO:0007669"/>
    <property type="project" value="UniProtKB-KW"/>
</dbReference>
<dbReference type="InterPro" id="IPR045864">
    <property type="entry name" value="aa-tRNA-synth_II/BPL/LPL"/>
</dbReference>
<comment type="caution">
    <text evidence="11">The sequence shown here is derived from an EMBL/GenBank/DDBJ whole genome shotgun (WGS) entry which is preliminary data.</text>
</comment>
<dbReference type="FunFam" id="3.30.980.10:FF:000004">
    <property type="entry name" value="Alanine--tRNA ligase, cytoplasmic"/>
    <property type="match status" value="1"/>
</dbReference>
<keyword evidence="7" id="KW-0694">RNA-binding</keyword>
<keyword evidence="8" id="KW-0648">Protein biosynthesis</keyword>
<sequence length="585" mass="65627">MTSAEIRQKFLDFFAARGHTVVPSSSLIPDDPSVLLTSAGMQQFKPYYAELDPETTVHPLIGKPVGKNAASCQKSFRTSDIDEVGDSSHDTFFEMLGNFSFGGYFKEEAIKWAHEFMTKEMGLEISYVTVFKGMPEIGVPKDEESRRIWNSLGITDVREEGMEDVFWGPTGSSGPCGPTTEIYVKNAAGQDVENWNIVFNEFMCSGSREELLAGKAKLEPLKVKGIDTGMGFERLVMSVQKTKDIFETDLFAPLMAILPEELDVRQKRIVADHARATAFLIADGVRPSNKGAGYVLRRLMRRAIVIAGSKNEDLLREVVRMFAPVYPNLDAEEIAAVWREENEKFLQTLKLGLKELVRLETVDAPAAFKLYESYGLPYEVIKEHEGGARAAQLTREAFEEEFKKHQEISRAGQEKKFGGHGLILDTGELKAGNEEELQKVTRLHTATHLLQQALREVLGPEAGQRGSDITVERTRFDFAFPRKLTPEEVKRVEELVNEKIKADLPVGFVEMDKEEAVQTGALYFFKEKYPERVKVYFVGPTLETAWSKEFCGGPHVNRTGEIGEFKIAKEETVGAGVRRIRGMVE</sequence>
<reference evidence="11 12" key="1">
    <citation type="journal article" date="2016" name="Nat. Commun.">
        <title>Thousands of microbial genomes shed light on interconnected biogeochemical processes in an aquifer system.</title>
        <authorList>
            <person name="Anantharaman K."/>
            <person name="Brown C.T."/>
            <person name="Hug L.A."/>
            <person name="Sharon I."/>
            <person name="Castelle C.J."/>
            <person name="Probst A.J."/>
            <person name="Thomas B.C."/>
            <person name="Singh A."/>
            <person name="Wilkins M.J."/>
            <person name="Karaoz U."/>
            <person name="Brodie E.L."/>
            <person name="Williams K.H."/>
            <person name="Hubbard S.S."/>
            <person name="Banfield J.F."/>
        </authorList>
    </citation>
    <scope>NUCLEOTIDE SEQUENCE [LARGE SCALE GENOMIC DNA]</scope>
</reference>
<dbReference type="Gene3D" id="3.30.930.10">
    <property type="entry name" value="Bira Bifunctional Protein, Domain 2"/>
    <property type="match status" value="1"/>
</dbReference>
<evidence type="ECO:0000256" key="5">
    <source>
        <dbReference type="ARBA" id="ARBA00022741"/>
    </source>
</evidence>
<comment type="similarity">
    <text evidence="1">Belongs to the class-II aminoacyl-tRNA synthetase family.</text>
</comment>
<keyword evidence="4" id="KW-0436">Ligase</keyword>